<accession>A0A8C1NVM2</accession>
<dbReference type="Pfam" id="PF22969">
    <property type="entry name" value="Ig_NUP210_2nd"/>
    <property type="match status" value="1"/>
</dbReference>
<feature type="domain" description="NUP210 Ig-like" evidence="3">
    <location>
        <begin position="120"/>
        <end position="215"/>
    </location>
</feature>
<evidence type="ECO:0000313" key="4">
    <source>
        <dbReference type="Ensembl" id="ENSCCRP00010095395.1"/>
    </source>
</evidence>
<evidence type="ECO:0000259" key="3">
    <source>
        <dbReference type="Pfam" id="PF22969"/>
    </source>
</evidence>
<feature type="signal peptide" evidence="1">
    <location>
        <begin position="1"/>
        <end position="23"/>
    </location>
</feature>
<dbReference type="InterPro" id="IPR045197">
    <property type="entry name" value="NUP210-like"/>
</dbReference>
<dbReference type="PANTHER" id="PTHR23019:SF0">
    <property type="entry name" value="NUCLEAR PORE MEMBRANE GLYCOPROTEIN 210"/>
    <property type="match status" value="1"/>
</dbReference>
<dbReference type="AlphaFoldDB" id="A0A8C1NVM2"/>
<dbReference type="GO" id="GO:0005643">
    <property type="term" value="C:nuclear pore"/>
    <property type="evidence" value="ECO:0007669"/>
    <property type="project" value="TreeGrafter"/>
</dbReference>
<feature type="domain" description="NUP210 Ig-like" evidence="2">
    <location>
        <begin position="24"/>
        <end position="111"/>
    </location>
</feature>
<dbReference type="Pfam" id="PF22967">
    <property type="entry name" value="Ig_NUP210_1st"/>
    <property type="match status" value="1"/>
</dbReference>
<evidence type="ECO:0000259" key="2">
    <source>
        <dbReference type="Pfam" id="PF22967"/>
    </source>
</evidence>
<keyword evidence="5" id="KW-1185">Reference proteome</keyword>
<dbReference type="PANTHER" id="PTHR23019">
    <property type="entry name" value="NUCLEAR PORE MEMBRANE GLYCOPROTEIN GP210-RELATED"/>
    <property type="match status" value="1"/>
</dbReference>
<sequence>MLVIERAVWGVLLMSSLITLSKSTKLNVPKLLLPLSTRVPVNITLTAQRGCYKWVYPLSALSPPALLPLSSCSQQCLVSALSSPQAVPLRTVVQAQDPVTGHILRCDVIINRIESIQVVTTIRQLFTNDPPLQLSVRAFDSEGNTFSCLAGLKFNWRLAKEFVRHHDAGYAPPPHILSLEDAGQWGESVLLYGIHSGSALIKVSFLHPEHKHVEAASVTLFVIDRLHLSPVGDTYLLQGSTIRYTLWKTEQEGETGTNEINIHPVCLC</sequence>
<evidence type="ECO:0000313" key="5">
    <source>
        <dbReference type="Proteomes" id="UP000694427"/>
    </source>
</evidence>
<proteinExistence type="predicted"/>
<reference evidence="4" key="1">
    <citation type="submission" date="2025-08" db="UniProtKB">
        <authorList>
            <consortium name="Ensembl"/>
        </authorList>
    </citation>
    <scope>IDENTIFICATION</scope>
</reference>
<dbReference type="Proteomes" id="UP000694427">
    <property type="component" value="Unplaced"/>
</dbReference>
<dbReference type="Ensembl" id="ENSCCRT00010105832.1">
    <property type="protein sequence ID" value="ENSCCRP00010095395.1"/>
    <property type="gene ID" value="ENSCCRG00010041761.1"/>
</dbReference>
<protein>
    <submittedName>
        <fullName evidence="4">Uncharacterized protein</fullName>
    </submittedName>
</protein>
<name>A0A8C1NVM2_CYPCA</name>
<reference evidence="4" key="2">
    <citation type="submission" date="2025-09" db="UniProtKB">
        <authorList>
            <consortium name="Ensembl"/>
        </authorList>
    </citation>
    <scope>IDENTIFICATION</scope>
</reference>
<dbReference type="InterPro" id="IPR055097">
    <property type="entry name" value="Ig_NUP210_2nd"/>
</dbReference>
<organism evidence="4 5">
    <name type="scientific">Cyprinus carpio</name>
    <name type="common">Common carp</name>
    <dbReference type="NCBI Taxonomy" id="7962"/>
    <lineage>
        <taxon>Eukaryota</taxon>
        <taxon>Metazoa</taxon>
        <taxon>Chordata</taxon>
        <taxon>Craniata</taxon>
        <taxon>Vertebrata</taxon>
        <taxon>Euteleostomi</taxon>
        <taxon>Actinopterygii</taxon>
        <taxon>Neopterygii</taxon>
        <taxon>Teleostei</taxon>
        <taxon>Ostariophysi</taxon>
        <taxon>Cypriniformes</taxon>
        <taxon>Cyprinidae</taxon>
        <taxon>Cyprininae</taxon>
        <taxon>Cyprinus</taxon>
    </lineage>
</organism>
<keyword evidence="1" id="KW-0732">Signal</keyword>
<dbReference type="InterPro" id="IPR055096">
    <property type="entry name" value="Ig_NUP210_1st"/>
</dbReference>
<feature type="chain" id="PRO_5034234852" evidence="1">
    <location>
        <begin position="24"/>
        <end position="268"/>
    </location>
</feature>
<evidence type="ECO:0000256" key="1">
    <source>
        <dbReference type="SAM" id="SignalP"/>
    </source>
</evidence>